<dbReference type="Pfam" id="PF00534">
    <property type="entry name" value="Glycos_transf_1"/>
    <property type="match status" value="1"/>
</dbReference>
<evidence type="ECO:0000259" key="2">
    <source>
        <dbReference type="Pfam" id="PF13439"/>
    </source>
</evidence>
<dbReference type="PANTHER" id="PTHR45947:SF3">
    <property type="entry name" value="SULFOQUINOVOSYL TRANSFERASE SQD2"/>
    <property type="match status" value="1"/>
</dbReference>
<dbReference type="OrthoDB" id="9804196at2"/>
<dbReference type="AlphaFoldDB" id="A0A317L1U6"/>
<organism evidence="3 4">
    <name type="scientific">Gracilibacillus dipsosauri</name>
    <dbReference type="NCBI Taxonomy" id="178340"/>
    <lineage>
        <taxon>Bacteria</taxon>
        <taxon>Bacillati</taxon>
        <taxon>Bacillota</taxon>
        <taxon>Bacilli</taxon>
        <taxon>Bacillales</taxon>
        <taxon>Bacillaceae</taxon>
        <taxon>Gracilibacillus</taxon>
    </lineage>
</organism>
<accession>A0A317L1U6</accession>
<dbReference type="PANTHER" id="PTHR45947">
    <property type="entry name" value="SULFOQUINOVOSYL TRANSFERASE SQD2"/>
    <property type="match status" value="1"/>
</dbReference>
<proteinExistence type="predicted"/>
<sequence>MESALRILHVVEEMKNGEKEAFLMNVYRKINRKKIQFDFLTTGDGEFDNEIRQLGGHIYRIPSLSEGYLAHKRSLRQFFKKHRFYIVVHSHLDQWSTFALREARRVGIPVRVAHSYQNANDGSWSLKMRKNIVGLFILFLATDYFACSTDAAKWLFKWKAEKAVLMRNAIDLERFCYSKSTREEMREHLLLTEREFVIGHVGEMTKQKNHSYLLDLFIAFRRRIPQARLVLVGDGPLQREIEEKIDQYKIKEYVHILNNEENQWQWIQAFDVFVYPSLYDGFSTSLIEAQGTGVPILASDTVTKEVDMGYQLIDYISIEEKLLWLEKIERIYSERKRIQVNQATLLESGFELKNLAHETEQRYLELRDERI</sequence>
<keyword evidence="4" id="KW-1185">Reference proteome</keyword>
<dbReference type="Gene3D" id="3.40.50.2000">
    <property type="entry name" value="Glycogen Phosphorylase B"/>
    <property type="match status" value="2"/>
</dbReference>
<dbReference type="SUPFAM" id="SSF53756">
    <property type="entry name" value="UDP-Glycosyltransferase/glycogen phosphorylase"/>
    <property type="match status" value="1"/>
</dbReference>
<dbReference type="RefSeq" id="WP_109983701.1">
    <property type="nucleotide sequence ID" value="NZ_JAJUIE010000126.1"/>
</dbReference>
<feature type="domain" description="Glycosyl transferase family 1" evidence="1">
    <location>
        <begin position="182"/>
        <end position="301"/>
    </location>
</feature>
<gene>
    <name evidence="3" type="ORF">DLJ74_05695</name>
</gene>
<comment type="caution">
    <text evidence="3">The sequence shown here is derived from an EMBL/GenBank/DDBJ whole genome shotgun (WGS) entry which is preliminary data.</text>
</comment>
<evidence type="ECO:0000313" key="3">
    <source>
        <dbReference type="EMBL" id="PWU69466.1"/>
    </source>
</evidence>
<dbReference type="GO" id="GO:0016757">
    <property type="term" value="F:glycosyltransferase activity"/>
    <property type="evidence" value="ECO:0007669"/>
    <property type="project" value="InterPro"/>
</dbReference>
<keyword evidence="3" id="KW-0808">Transferase</keyword>
<dbReference type="Proteomes" id="UP000245624">
    <property type="component" value="Unassembled WGS sequence"/>
</dbReference>
<dbReference type="InterPro" id="IPR001296">
    <property type="entry name" value="Glyco_trans_1"/>
</dbReference>
<reference evidence="3 4" key="1">
    <citation type="submission" date="2018-05" db="EMBL/GenBank/DDBJ databases">
        <title>Genomic analysis of Gracilibacillus dipsosauri DD1 reveals novel features of a salt-tolerant amylase.</title>
        <authorList>
            <person name="Deutch C.E."/>
            <person name="Yang S."/>
        </authorList>
    </citation>
    <scope>NUCLEOTIDE SEQUENCE [LARGE SCALE GENOMIC DNA]</scope>
    <source>
        <strain evidence="3 4">DD1</strain>
    </source>
</reference>
<dbReference type="Pfam" id="PF13439">
    <property type="entry name" value="Glyco_transf_4"/>
    <property type="match status" value="1"/>
</dbReference>
<dbReference type="InterPro" id="IPR050194">
    <property type="entry name" value="Glycosyltransferase_grp1"/>
</dbReference>
<protein>
    <submittedName>
        <fullName evidence="3">Glycosyltransferase family 1 protein</fullName>
    </submittedName>
</protein>
<dbReference type="EMBL" id="QGTD01000005">
    <property type="protein sequence ID" value="PWU69466.1"/>
    <property type="molecule type" value="Genomic_DNA"/>
</dbReference>
<dbReference type="InterPro" id="IPR028098">
    <property type="entry name" value="Glyco_trans_4-like_N"/>
</dbReference>
<evidence type="ECO:0000313" key="4">
    <source>
        <dbReference type="Proteomes" id="UP000245624"/>
    </source>
</evidence>
<feature type="domain" description="Glycosyltransferase subfamily 4-like N-terminal" evidence="2">
    <location>
        <begin position="22"/>
        <end position="174"/>
    </location>
</feature>
<name>A0A317L1U6_9BACI</name>
<evidence type="ECO:0000259" key="1">
    <source>
        <dbReference type="Pfam" id="PF00534"/>
    </source>
</evidence>